<dbReference type="HOGENOM" id="CLU_069568_0_0_7"/>
<dbReference type="AlphaFoldDB" id="D1B4V8"/>
<protein>
    <recommendedName>
        <fullName evidence="5">Peptidase</fullName>
    </recommendedName>
</protein>
<sequence length="331" mass="37289">MTQIPFKHAQFAHCESGVMATLFSAYGFPLSEPMAFGLAHALSFVYLPFVKVNNLPLIAYRSLPKSIIKTLSKFLHVTMKTHTFKNEEQANEALKNLVQEGKIVGLQTSVYYLPYFPKDMRFHFNAHNLLVYGMEDEKYLISDPVFEEAVVCTQEGLSKARFAKGVFAPKGFMYYPENIPKQVDMPALLKNAIVKNAKAMLTPFPFAGVKGMRKLAQKIVSLQEETNQRYVKNYLTHIVRMQEEIGTGGGGFRFVYAAFLKEAKAYGLNEALLEEASALMVNSGNALREFALYCVEGSKKIESLNTQKIAAKLIEASTYEEKAFRLLKELK</sequence>
<dbReference type="InterPro" id="IPR032369">
    <property type="entry name" value="DUF4872"/>
</dbReference>
<evidence type="ECO:0000313" key="3">
    <source>
        <dbReference type="EMBL" id="ACZ13128.1"/>
    </source>
</evidence>
<feature type="domain" description="DUF4872" evidence="2">
    <location>
        <begin position="156"/>
        <end position="327"/>
    </location>
</feature>
<proteinExistence type="predicted"/>
<evidence type="ECO:0000259" key="2">
    <source>
        <dbReference type="Pfam" id="PF16169"/>
    </source>
</evidence>
<dbReference type="STRING" id="525898.Sdel_2116"/>
<dbReference type="InterPro" id="IPR026935">
    <property type="entry name" value="BtrH_N"/>
</dbReference>
<dbReference type="KEGG" id="sdl:Sdel_2116"/>
<dbReference type="OrthoDB" id="4075615at2"/>
<name>D1B4V8_SULD5</name>
<organism evidence="3 4">
    <name type="scientific">Sulfurospirillum deleyianum (strain ATCC 51133 / DSM 6946 / 5175)</name>
    <dbReference type="NCBI Taxonomy" id="525898"/>
    <lineage>
        <taxon>Bacteria</taxon>
        <taxon>Pseudomonadati</taxon>
        <taxon>Campylobacterota</taxon>
        <taxon>Epsilonproteobacteria</taxon>
        <taxon>Campylobacterales</taxon>
        <taxon>Sulfurospirillaceae</taxon>
        <taxon>Sulfurospirillum</taxon>
    </lineage>
</organism>
<dbReference type="EMBL" id="CP001816">
    <property type="protein sequence ID" value="ACZ13128.1"/>
    <property type="molecule type" value="Genomic_DNA"/>
</dbReference>
<accession>D1B4V8</accession>
<dbReference type="Pfam" id="PF14399">
    <property type="entry name" value="BtrH_N"/>
    <property type="match status" value="1"/>
</dbReference>
<reference evidence="4" key="1">
    <citation type="submission" date="2009-11" db="EMBL/GenBank/DDBJ databases">
        <title>The complete genome of Sulfurospirillum deleyianum DSM 6946.</title>
        <authorList>
            <consortium name="US DOE Joint Genome Institute (JGI-PGF)"/>
            <person name="Lucas S."/>
            <person name="Copeland A."/>
            <person name="Lapidus A."/>
            <person name="Glavina del Rio T."/>
            <person name="Dalin E."/>
            <person name="Tice H."/>
            <person name="Bruce D."/>
            <person name="Goodwin L."/>
            <person name="Pitluck S."/>
            <person name="Kyrpides N."/>
            <person name="Mavromatis K."/>
            <person name="Ivanova N."/>
            <person name="Ovchinnikova G."/>
            <person name="Munk A.C."/>
            <person name="Lu M."/>
            <person name="Brettin T."/>
            <person name="Detter J.C."/>
            <person name="Han C."/>
            <person name="Tapia R."/>
            <person name="Larimer F."/>
            <person name="Land M."/>
            <person name="Hauser L."/>
            <person name="Markowitz V."/>
            <person name="Cheng J.F."/>
            <person name="Hugenholtz P."/>
            <person name="Woyke T."/>
            <person name="Wu D."/>
            <person name="Aumann P."/>
            <person name="Schneider S."/>
            <person name="Lang E."/>
            <person name="Spring S."/>
            <person name="Klenk H.P."/>
            <person name="Eisen J.A."/>
        </authorList>
    </citation>
    <scope>NUCLEOTIDE SEQUENCE [LARGE SCALE GENOMIC DNA]</scope>
    <source>
        <strain evidence="4">ATCC 51133 / DSM 6946 / 5175</strain>
    </source>
</reference>
<dbReference type="eggNOG" id="COG4990">
    <property type="taxonomic scope" value="Bacteria"/>
</dbReference>
<dbReference type="Pfam" id="PF16169">
    <property type="entry name" value="DUF4872"/>
    <property type="match status" value="1"/>
</dbReference>
<dbReference type="RefSeq" id="WP_012857873.1">
    <property type="nucleotide sequence ID" value="NC_013512.1"/>
</dbReference>
<reference evidence="3 4" key="2">
    <citation type="journal article" date="2010" name="Stand. Genomic Sci.">
        <title>Complete genome sequence of Sulfurospirillum deleyianum type strain (5175).</title>
        <authorList>
            <person name="Sikorski J."/>
            <person name="Lapidus A."/>
            <person name="Copeland A."/>
            <person name="Glavina Del Rio T."/>
            <person name="Nolan M."/>
            <person name="Lucas S."/>
            <person name="Chen F."/>
            <person name="Tice H."/>
            <person name="Cheng J.F."/>
            <person name="Saunders E."/>
            <person name="Bruce D."/>
            <person name="Goodwin L."/>
            <person name="Pitluck S."/>
            <person name="Ovchinnikova G."/>
            <person name="Pati A."/>
            <person name="Ivanova N."/>
            <person name="Mavromatis K."/>
            <person name="Chen A."/>
            <person name="Palaniappan K."/>
            <person name="Chain P."/>
            <person name="Land M."/>
            <person name="Hauser L."/>
            <person name="Chang Y.J."/>
            <person name="Jeffries C.D."/>
            <person name="Brettin T."/>
            <person name="Detter J.C."/>
            <person name="Han C."/>
            <person name="Rohde M."/>
            <person name="Lang E."/>
            <person name="Spring S."/>
            <person name="Goker M."/>
            <person name="Bristow J."/>
            <person name="Eisen J.A."/>
            <person name="Markowitz V."/>
            <person name="Hugenholtz P."/>
            <person name="Kyrpides N.C."/>
            <person name="Klenk H.P."/>
        </authorList>
    </citation>
    <scope>NUCLEOTIDE SEQUENCE [LARGE SCALE GENOMIC DNA]</scope>
    <source>
        <strain evidence="4">ATCC 51133 / DSM 6946 / 5175</strain>
    </source>
</reference>
<dbReference type="Proteomes" id="UP000002222">
    <property type="component" value="Chromosome"/>
</dbReference>
<keyword evidence="4" id="KW-1185">Reference proteome</keyword>
<feature type="domain" description="Butirosin biosynthesis protein H N-terminal" evidence="1">
    <location>
        <begin position="13"/>
        <end position="144"/>
    </location>
</feature>
<gene>
    <name evidence="3" type="ordered locus">Sdel_2116</name>
</gene>
<evidence type="ECO:0008006" key="5">
    <source>
        <dbReference type="Google" id="ProtNLM"/>
    </source>
</evidence>
<evidence type="ECO:0000259" key="1">
    <source>
        <dbReference type="Pfam" id="PF14399"/>
    </source>
</evidence>
<evidence type="ECO:0000313" key="4">
    <source>
        <dbReference type="Proteomes" id="UP000002222"/>
    </source>
</evidence>